<evidence type="ECO:0000259" key="1">
    <source>
        <dbReference type="Pfam" id="PF22513"/>
    </source>
</evidence>
<name>A0A6J6EGT6_9ZZZZ</name>
<protein>
    <submittedName>
        <fullName evidence="2">Unannotated protein</fullName>
    </submittedName>
</protein>
<dbReference type="InterPro" id="IPR010985">
    <property type="entry name" value="Ribbon_hlx_hlx"/>
</dbReference>
<dbReference type="Pfam" id="PF22513">
    <property type="entry name" value="FitA-like_RHH"/>
    <property type="match status" value="1"/>
</dbReference>
<dbReference type="InterPro" id="IPR013321">
    <property type="entry name" value="Arc_rbn_hlx_hlx"/>
</dbReference>
<sequence>MPDILIRDVPDDVVAALDANAKSAGQTRAEYLRRLLADQQGPALTREQLTRFSERTADLADPEVMASAWR</sequence>
<organism evidence="2">
    <name type="scientific">freshwater metagenome</name>
    <dbReference type="NCBI Taxonomy" id="449393"/>
    <lineage>
        <taxon>unclassified sequences</taxon>
        <taxon>metagenomes</taxon>
        <taxon>ecological metagenomes</taxon>
    </lineage>
</organism>
<dbReference type="Gene3D" id="1.10.1220.10">
    <property type="entry name" value="Met repressor-like"/>
    <property type="match status" value="1"/>
</dbReference>
<evidence type="ECO:0000313" key="2">
    <source>
        <dbReference type="EMBL" id="CAB4575741.1"/>
    </source>
</evidence>
<dbReference type="GO" id="GO:0006355">
    <property type="term" value="P:regulation of DNA-templated transcription"/>
    <property type="evidence" value="ECO:0007669"/>
    <property type="project" value="InterPro"/>
</dbReference>
<gene>
    <name evidence="2" type="ORF">UFOPK1493_02698</name>
</gene>
<accession>A0A6J6EGT6</accession>
<proteinExistence type="predicted"/>
<reference evidence="2" key="1">
    <citation type="submission" date="2020-05" db="EMBL/GenBank/DDBJ databases">
        <authorList>
            <person name="Chiriac C."/>
            <person name="Salcher M."/>
            <person name="Ghai R."/>
            <person name="Kavagutti S V."/>
        </authorList>
    </citation>
    <scope>NUCLEOTIDE SEQUENCE</scope>
</reference>
<dbReference type="EMBL" id="CAEZSR010000120">
    <property type="protein sequence ID" value="CAB4575741.1"/>
    <property type="molecule type" value="Genomic_DNA"/>
</dbReference>
<dbReference type="SUPFAM" id="SSF47598">
    <property type="entry name" value="Ribbon-helix-helix"/>
    <property type="match status" value="1"/>
</dbReference>
<dbReference type="InterPro" id="IPR053853">
    <property type="entry name" value="FitA-like_RHH"/>
</dbReference>
<dbReference type="AlphaFoldDB" id="A0A6J6EGT6"/>
<feature type="domain" description="Antitoxin FitA-like ribbon-helix-helix" evidence="1">
    <location>
        <begin position="3"/>
        <end position="38"/>
    </location>
</feature>